<feature type="compositionally biased region" description="Pro residues" evidence="4">
    <location>
        <begin position="359"/>
        <end position="368"/>
    </location>
</feature>
<dbReference type="Proteomes" id="UP000191672">
    <property type="component" value="Unassembled WGS sequence"/>
</dbReference>
<evidence type="ECO:0000259" key="5">
    <source>
        <dbReference type="PROSITE" id="PS50013"/>
    </source>
</evidence>
<dbReference type="GO" id="GO:0005634">
    <property type="term" value="C:nucleus"/>
    <property type="evidence" value="ECO:0007669"/>
    <property type="project" value="UniProtKB-SubCell"/>
</dbReference>
<dbReference type="CDD" id="cd18966">
    <property type="entry name" value="chromodomain"/>
    <property type="match status" value="1"/>
</dbReference>
<dbReference type="GO" id="GO:0006338">
    <property type="term" value="P:chromatin remodeling"/>
    <property type="evidence" value="ECO:0007669"/>
    <property type="project" value="UniProtKB-ARBA"/>
</dbReference>
<evidence type="ECO:0000313" key="6">
    <source>
        <dbReference type="EMBL" id="OQD83772.1"/>
    </source>
</evidence>
<dbReference type="Gene3D" id="2.40.50.40">
    <property type="match status" value="1"/>
</dbReference>
<dbReference type="PANTHER" id="PTHR22812">
    <property type="entry name" value="CHROMOBOX PROTEIN"/>
    <property type="match status" value="1"/>
</dbReference>
<feature type="region of interest" description="Disordered" evidence="4">
    <location>
        <begin position="651"/>
        <end position="690"/>
    </location>
</feature>
<name>A0A1V6Q4H9_9EURO</name>
<dbReference type="STRING" id="416450.A0A1V6Q4H9"/>
<feature type="compositionally biased region" description="Basic and acidic residues" evidence="4">
    <location>
        <begin position="305"/>
        <end position="318"/>
    </location>
</feature>
<sequence>MSSHAEMNSTPDNDPDEVSSSVDSDQDEDKSYVVETIWAERVTGGLTEYLIKWEGYPAERATWEPVEMFDDEAATLKDWDDKKKLIESGHHEPFNIKSWEKHCAKLRRDRQSRRQRREIRISGEQSPGDLVDLRTQIPELHISSPTTQDTPSTPLVSQNHTTSSRKSRASQVSPNDRLPASHGYRTKPPSSDLAKATDRNKRRKLEKPQPPIERLHQSAPEPSIKPAMKPVIKTVIKSPIKPAPKPAPQLKPQYTPQPDIEYAYKYPHQWKHEPTPALTISTSTQSASTFGEGGTGARAGLRPLFRRDPAAEFTKLDMIRPSQFPERTGHPDTNAADLPVIIAPTYPPMPKKTRRSKPLPSPSPPPSPGYSAPRKQTFRDKFDMSKRQRRSLKDGDINKPADIFSRRDSPARRRSSSRSRSRSPGLLRIPKPPNTSAVLKNINTNFNSRSITPADFSLPEQLALMPTRTPEFDARTIPGYWFNPGEVLMMTSFGRDENLVGNTRACGLSLLSKDLVRNKPRGKAQLNIHFEHLCTTDEITRLRTRPTATNTLKPTVAMRTGWIEGFHQTNESLLHMAEHLRKNDLVAIFYSPMGSKIAWVASSRYPQNTEWINWIRNKYNENVPSGVPILLTACENLLPIASLGSRARSPTFAINEGGPKNTAPSLDPQLRTNTQSSQPFSANRRKPHSTTFRQLALEPDKSVFGVPTPVRGPDRLTTTQLIALRQHFMMAHLNSDDLAMIEENGRRSKAKKFYIACFLDDEDAVAEVEILKMMYAEQGIVTFTNQNPGHWALFVNENQQGVVIFHESFHDYESLQPPIARVNKKLFNFWVVRVLRPIDLPDHNLNAPSIYAQRILKPGTAMVLITQDAMSNLIDVAIILRWIFRCQRKRVSRWKIVFFPGILQWITDKLNDEGCVKDHNTLRLIESLIMRNNVDYPPTRAFDASSLDFFGCLENSTSTVVELPSVEDRTDRNKSILEEAERDADHLIEILAGVAKLKMARFGTFIAIVSERLKTSASKSRWENWGHIFLHYGFEGFHASHISDREFLLGEVNAARKAM</sequence>
<dbReference type="AlphaFoldDB" id="A0A1V6Q4H9"/>
<feature type="compositionally biased region" description="Basic and acidic residues" evidence="4">
    <location>
        <begin position="377"/>
        <end position="411"/>
    </location>
</feature>
<comment type="caution">
    <text evidence="6">The sequence shown here is derived from an EMBL/GenBank/DDBJ whole genome shotgun (WGS) entry which is preliminary data.</text>
</comment>
<feature type="region of interest" description="Disordered" evidence="4">
    <location>
        <begin position="106"/>
        <end position="229"/>
    </location>
</feature>
<dbReference type="Pfam" id="PF00385">
    <property type="entry name" value="Chromo"/>
    <property type="match status" value="1"/>
</dbReference>
<comment type="subcellular location">
    <subcellularLocation>
        <location evidence="1">Nucleus</location>
    </subcellularLocation>
</comment>
<keyword evidence="7" id="KW-1185">Reference proteome</keyword>
<feature type="compositionally biased region" description="Polar residues" evidence="4">
    <location>
        <begin position="1"/>
        <end position="10"/>
    </location>
</feature>
<dbReference type="InterPro" id="IPR051219">
    <property type="entry name" value="Heterochromatin_chromo-domain"/>
</dbReference>
<feature type="compositionally biased region" description="Polar residues" evidence="4">
    <location>
        <begin position="278"/>
        <end position="289"/>
    </location>
</feature>
<feature type="region of interest" description="Disordered" evidence="4">
    <location>
        <begin position="1"/>
        <end position="29"/>
    </location>
</feature>
<dbReference type="InterPro" id="IPR016197">
    <property type="entry name" value="Chromo-like_dom_sf"/>
</dbReference>
<feature type="compositionally biased region" description="Low complexity" evidence="4">
    <location>
        <begin position="143"/>
        <end position="154"/>
    </location>
</feature>
<dbReference type="SUPFAM" id="SSF54160">
    <property type="entry name" value="Chromo domain-like"/>
    <property type="match status" value="1"/>
</dbReference>
<gene>
    <name evidence="6" type="ORF">PENANT_c015G03693</name>
</gene>
<feature type="compositionally biased region" description="Basic residues" evidence="4">
    <location>
        <begin position="412"/>
        <end position="421"/>
    </location>
</feature>
<feature type="domain" description="Chromo" evidence="5">
    <location>
        <begin position="32"/>
        <end position="91"/>
    </location>
</feature>
<feature type="compositionally biased region" description="Polar residues" evidence="4">
    <location>
        <begin position="670"/>
        <end position="681"/>
    </location>
</feature>
<evidence type="ECO:0000313" key="7">
    <source>
        <dbReference type="Proteomes" id="UP000191672"/>
    </source>
</evidence>
<evidence type="ECO:0000256" key="4">
    <source>
        <dbReference type="SAM" id="MobiDB-lite"/>
    </source>
</evidence>
<dbReference type="EMBL" id="MDYN01000015">
    <property type="protein sequence ID" value="OQD83772.1"/>
    <property type="molecule type" value="Genomic_DNA"/>
</dbReference>
<feature type="region of interest" description="Disordered" evidence="4">
    <location>
        <begin position="278"/>
        <end position="435"/>
    </location>
</feature>
<proteinExistence type="predicted"/>
<comment type="subunit">
    <text evidence="2">Component of the NuA4 histone acetyltransferase complex.</text>
</comment>
<feature type="compositionally biased region" description="Basic residues" evidence="4">
    <location>
        <begin position="106"/>
        <end position="117"/>
    </location>
</feature>
<dbReference type="InterPro" id="IPR023779">
    <property type="entry name" value="Chromodomain_CS"/>
</dbReference>
<dbReference type="InterPro" id="IPR023780">
    <property type="entry name" value="Chromo_domain"/>
</dbReference>
<evidence type="ECO:0000256" key="1">
    <source>
        <dbReference type="ARBA" id="ARBA00004123"/>
    </source>
</evidence>
<organism evidence="6 7">
    <name type="scientific">Penicillium antarcticum</name>
    <dbReference type="NCBI Taxonomy" id="416450"/>
    <lineage>
        <taxon>Eukaryota</taxon>
        <taxon>Fungi</taxon>
        <taxon>Dikarya</taxon>
        <taxon>Ascomycota</taxon>
        <taxon>Pezizomycotina</taxon>
        <taxon>Eurotiomycetes</taxon>
        <taxon>Eurotiomycetidae</taxon>
        <taxon>Eurotiales</taxon>
        <taxon>Aspergillaceae</taxon>
        <taxon>Penicillium</taxon>
    </lineage>
</organism>
<reference evidence="7" key="1">
    <citation type="journal article" date="2017" name="Nat. Microbiol.">
        <title>Global analysis of biosynthetic gene clusters reveals vast potential of secondary metabolite production in Penicillium species.</title>
        <authorList>
            <person name="Nielsen J.C."/>
            <person name="Grijseels S."/>
            <person name="Prigent S."/>
            <person name="Ji B."/>
            <person name="Dainat J."/>
            <person name="Nielsen K.F."/>
            <person name="Frisvad J.C."/>
            <person name="Workman M."/>
            <person name="Nielsen J."/>
        </authorList>
    </citation>
    <scope>NUCLEOTIDE SEQUENCE [LARGE SCALE GENOMIC DNA]</scope>
    <source>
        <strain evidence="7">IBT 31811</strain>
    </source>
</reference>
<dbReference type="SMART" id="SM00298">
    <property type="entry name" value="CHROMO"/>
    <property type="match status" value="1"/>
</dbReference>
<accession>A0A1V6Q4H9</accession>
<protein>
    <recommendedName>
        <fullName evidence="5">Chromo domain-containing protein</fullName>
    </recommendedName>
</protein>
<dbReference type="InterPro" id="IPR000953">
    <property type="entry name" value="Chromo/chromo_shadow_dom"/>
</dbReference>
<evidence type="ECO:0000256" key="2">
    <source>
        <dbReference type="ARBA" id="ARBA00011353"/>
    </source>
</evidence>
<evidence type="ECO:0000256" key="3">
    <source>
        <dbReference type="ARBA" id="ARBA00023242"/>
    </source>
</evidence>
<keyword evidence="3" id="KW-0539">Nucleus</keyword>
<dbReference type="PROSITE" id="PS00598">
    <property type="entry name" value="CHROMO_1"/>
    <property type="match status" value="1"/>
</dbReference>
<dbReference type="PROSITE" id="PS50013">
    <property type="entry name" value="CHROMO_2"/>
    <property type="match status" value="1"/>
</dbReference>